<feature type="compositionally biased region" description="Low complexity" evidence="7">
    <location>
        <begin position="220"/>
        <end position="239"/>
    </location>
</feature>
<feature type="compositionally biased region" description="Low complexity" evidence="7">
    <location>
        <begin position="192"/>
        <end position="201"/>
    </location>
</feature>
<accession>A0A7M7JHJ9</accession>
<dbReference type="OrthoDB" id="2193432at2759"/>
<evidence type="ECO:0000313" key="10">
    <source>
        <dbReference type="Proteomes" id="UP000594260"/>
    </source>
</evidence>
<feature type="compositionally biased region" description="Low complexity" evidence="7">
    <location>
        <begin position="174"/>
        <end position="185"/>
    </location>
</feature>
<evidence type="ECO:0000256" key="6">
    <source>
        <dbReference type="ARBA" id="ARBA00023242"/>
    </source>
</evidence>
<dbReference type="InterPro" id="IPR037794">
    <property type="entry name" value="TAF12"/>
</dbReference>
<feature type="region of interest" description="Disordered" evidence="7">
    <location>
        <begin position="116"/>
        <end position="272"/>
    </location>
</feature>
<dbReference type="InterPro" id="IPR003228">
    <property type="entry name" value="TFIID_TAF12_dom"/>
</dbReference>
<dbReference type="GO" id="GO:0017025">
    <property type="term" value="F:TBP-class protein binding"/>
    <property type="evidence" value="ECO:0007669"/>
    <property type="project" value="TreeGrafter"/>
</dbReference>
<dbReference type="GeneID" id="111246637"/>
<dbReference type="Pfam" id="PF03847">
    <property type="entry name" value="TFIID_20kDa"/>
    <property type="match status" value="1"/>
</dbReference>
<dbReference type="CDD" id="cd07981">
    <property type="entry name" value="HFD_TAF12"/>
    <property type="match status" value="1"/>
</dbReference>
<sequence>MSLPSSHIVVSSAGPIFSAVSTFPQATVVSSNPTMVQLPVTALSTSGGTLVAAPVVARRSIQTAVGGGASPATLISTAAVTTSAIPTSVTARITNSPQVVTLPLSTLQAPLRPLAAAPSTPINTSSSVRPTSDRSVPASTPISAGTPTISTAVAAPPAGNAVTGAGGGAPKSESSSAGPTSAATGNAGGGNTSNNSISNNSGSGGSSSGGSGSASGGSGSNSSSSGAGPGGANSSSKQQQQERARQERAERDKEKEKDQHDQENKNDDKQILNREKLTELVKEVDPMQQLDEEVEGVLLQLADDFIESVVSSSCLMAKHRKSQLLEAKDVSVVLERQHNLYIPGFGGEDLHTYKKTSTSEAHKQRLALIRKTLKKF</sequence>
<feature type="compositionally biased region" description="Low complexity" evidence="7">
    <location>
        <begin position="151"/>
        <end position="163"/>
    </location>
</feature>
<dbReference type="AlphaFoldDB" id="A0A7M7JHJ9"/>
<dbReference type="InParanoid" id="A0A7M7JHJ9"/>
<evidence type="ECO:0000256" key="2">
    <source>
        <dbReference type="ARBA" id="ARBA00007530"/>
    </source>
</evidence>
<comment type="subcellular location">
    <subcellularLocation>
        <location evidence="1">Nucleus</location>
    </subcellularLocation>
</comment>
<dbReference type="Proteomes" id="UP000594260">
    <property type="component" value="Unplaced"/>
</dbReference>
<evidence type="ECO:0000256" key="4">
    <source>
        <dbReference type="ARBA" id="ARBA00023015"/>
    </source>
</evidence>
<dbReference type="RefSeq" id="XP_022652286.1">
    <property type="nucleotide sequence ID" value="XM_022796551.1"/>
</dbReference>
<feature type="compositionally biased region" description="Basic and acidic residues" evidence="7">
    <location>
        <begin position="240"/>
        <end position="272"/>
    </location>
</feature>
<protein>
    <recommendedName>
        <fullName evidence="3">Transcription initiation factor TFIID subunit 12</fullName>
    </recommendedName>
</protein>
<organism evidence="9 10">
    <name type="scientific">Varroa destructor</name>
    <name type="common">Honeybee mite</name>
    <dbReference type="NCBI Taxonomy" id="109461"/>
    <lineage>
        <taxon>Eukaryota</taxon>
        <taxon>Metazoa</taxon>
        <taxon>Ecdysozoa</taxon>
        <taxon>Arthropoda</taxon>
        <taxon>Chelicerata</taxon>
        <taxon>Arachnida</taxon>
        <taxon>Acari</taxon>
        <taxon>Parasitiformes</taxon>
        <taxon>Mesostigmata</taxon>
        <taxon>Gamasina</taxon>
        <taxon>Dermanyssoidea</taxon>
        <taxon>Varroidae</taxon>
        <taxon>Varroa</taxon>
    </lineage>
</organism>
<dbReference type="GO" id="GO:0005669">
    <property type="term" value="C:transcription factor TFIID complex"/>
    <property type="evidence" value="ECO:0007669"/>
    <property type="project" value="InterPro"/>
</dbReference>
<keyword evidence="6" id="KW-0539">Nucleus</keyword>
<dbReference type="RefSeq" id="XP_022652287.1">
    <property type="nucleotide sequence ID" value="XM_022796552.1"/>
</dbReference>
<keyword evidence="4" id="KW-0805">Transcription regulation</keyword>
<name>A0A7M7JHJ9_VARDE</name>
<feature type="domain" description="Transcription initiation factor TFIID subunit 12" evidence="8">
    <location>
        <begin position="274"/>
        <end position="340"/>
    </location>
</feature>
<evidence type="ECO:0000259" key="8">
    <source>
        <dbReference type="Pfam" id="PF03847"/>
    </source>
</evidence>
<keyword evidence="10" id="KW-1185">Reference proteome</keyword>
<feature type="compositionally biased region" description="Gly residues" evidence="7">
    <location>
        <begin position="202"/>
        <end position="219"/>
    </location>
</feature>
<evidence type="ECO:0000256" key="3">
    <source>
        <dbReference type="ARBA" id="ARBA00017484"/>
    </source>
</evidence>
<dbReference type="PANTHER" id="PTHR12264">
    <property type="entry name" value="TRANSCRIPTION INITIATION FACTOR TFIID SUBUNIT 12"/>
    <property type="match status" value="1"/>
</dbReference>
<dbReference type="InterPro" id="IPR009072">
    <property type="entry name" value="Histone-fold"/>
</dbReference>
<dbReference type="EnsemblMetazoa" id="XM_022796551">
    <property type="protein sequence ID" value="XP_022652286"/>
    <property type="gene ID" value="LOC111246637"/>
</dbReference>
<evidence type="ECO:0000256" key="7">
    <source>
        <dbReference type="SAM" id="MobiDB-lite"/>
    </source>
</evidence>
<dbReference type="GO" id="GO:0000124">
    <property type="term" value="C:SAGA complex"/>
    <property type="evidence" value="ECO:0007669"/>
    <property type="project" value="InterPro"/>
</dbReference>
<evidence type="ECO:0000256" key="5">
    <source>
        <dbReference type="ARBA" id="ARBA00023163"/>
    </source>
</evidence>
<dbReference type="OMA" id="MEVGMDD"/>
<dbReference type="GO" id="GO:0003677">
    <property type="term" value="F:DNA binding"/>
    <property type="evidence" value="ECO:0007669"/>
    <property type="project" value="TreeGrafter"/>
</dbReference>
<dbReference type="GO" id="GO:0051123">
    <property type="term" value="P:RNA polymerase II preinitiation complex assembly"/>
    <property type="evidence" value="ECO:0007669"/>
    <property type="project" value="TreeGrafter"/>
</dbReference>
<feature type="compositionally biased region" description="Polar residues" evidence="7">
    <location>
        <begin position="120"/>
        <end position="150"/>
    </location>
</feature>
<dbReference type="KEGG" id="vde:111246637"/>
<proteinExistence type="inferred from homology"/>
<dbReference type="Gene3D" id="1.10.20.10">
    <property type="entry name" value="Histone, subunit A"/>
    <property type="match status" value="1"/>
</dbReference>
<dbReference type="SUPFAM" id="SSF47113">
    <property type="entry name" value="Histone-fold"/>
    <property type="match status" value="1"/>
</dbReference>
<evidence type="ECO:0000313" key="9">
    <source>
        <dbReference type="EnsemblMetazoa" id="XP_022652286"/>
    </source>
</evidence>
<keyword evidence="5" id="KW-0804">Transcription</keyword>
<dbReference type="GO" id="GO:0046982">
    <property type="term" value="F:protein heterodimerization activity"/>
    <property type="evidence" value="ECO:0007669"/>
    <property type="project" value="InterPro"/>
</dbReference>
<comment type="similarity">
    <text evidence="2">Belongs to the TAF12 family.</text>
</comment>
<dbReference type="PANTHER" id="PTHR12264:SF21">
    <property type="entry name" value="TRANSCRIPTION INITIATION FACTOR TFIID SUBUNIT 12"/>
    <property type="match status" value="1"/>
</dbReference>
<reference evidence="9" key="1">
    <citation type="submission" date="2021-01" db="UniProtKB">
        <authorList>
            <consortium name="EnsemblMetazoa"/>
        </authorList>
    </citation>
    <scope>IDENTIFICATION</scope>
</reference>
<dbReference type="FunFam" id="1.10.20.10:FF:000011">
    <property type="entry name" value="Transcription initiation factor TFIID subunit 12"/>
    <property type="match status" value="1"/>
</dbReference>
<evidence type="ECO:0000256" key="1">
    <source>
        <dbReference type="ARBA" id="ARBA00004123"/>
    </source>
</evidence>
<dbReference type="EnsemblMetazoa" id="XM_022796552">
    <property type="protein sequence ID" value="XP_022652287"/>
    <property type="gene ID" value="LOC111246637"/>
</dbReference>